<dbReference type="PANTHER" id="PTHR37422:SF13">
    <property type="entry name" value="LIPOPOLYSACCHARIDE BIOSYNTHESIS PROTEIN PA4999-RELATED"/>
    <property type="match status" value="1"/>
</dbReference>
<feature type="transmembrane region" description="Helical" evidence="5">
    <location>
        <begin position="208"/>
        <end position="224"/>
    </location>
</feature>
<evidence type="ECO:0000256" key="5">
    <source>
        <dbReference type="SAM" id="Phobius"/>
    </source>
</evidence>
<dbReference type="Proteomes" id="UP000703590">
    <property type="component" value="Unassembled WGS sequence"/>
</dbReference>
<dbReference type="InterPro" id="IPR051533">
    <property type="entry name" value="WaaL-like"/>
</dbReference>
<feature type="transmembrane region" description="Helical" evidence="5">
    <location>
        <begin position="361"/>
        <end position="381"/>
    </location>
</feature>
<dbReference type="RefSeq" id="WP_205459210.1">
    <property type="nucleotide sequence ID" value="NZ_JAFHKK010000015.1"/>
</dbReference>
<comment type="subcellular location">
    <subcellularLocation>
        <location evidence="1">Membrane</location>
        <topology evidence="1">Multi-pass membrane protein</topology>
    </subcellularLocation>
</comment>
<sequence>MNILSRAKENPFIGFVFLFIFLMPWNINNGQMSLLSIILLIWWMIIGRKKGYFSKLKNIFHTTPLVLLIFFLLYAYGSLLWSQNIAFGIDSTLNFYKYYWIMVPILFTALSRQDALWGMYVLIFSFSVYGVLSLMIFLDIIHIPSSSPRDPKGHLAYAVVTAYMGLGSLLAMAAFFFATSKKSKVFFLACFAICTIGLFINQGRASQLAFLGTIVVLAIVYRKYIFTNLKISLAFLGIASIAFLLFSQTSQFDRFAQGFKELQHIEEKHFAGSWGQRAYMWYASAHIIKQEPLFGVGVGDNIDAFIDYTKEHPSEATWLRSFHNQHLDYLTKFGLIGYMVFLLGIYALLRKCSKSTIFGSLGIIFFSFVFINSLGDILLLMKPFNNIYMLVFILITIGCIRPPSAA</sequence>
<dbReference type="GO" id="GO:0016874">
    <property type="term" value="F:ligase activity"/>
    <property type="evidence" value="ECO:0007669"/>
    <property type="project" value="UniProtKB-KW"/>
</dbReference>
<dbReference type="Pfam" id="PF04932">
    <property type="entry name" value="Wzy_C"/>
    <property type="match status" value="1"/>
</dbReference>
<evidence type="ECO:0000259" key="6">
    <source>
        <dbReference type="Pfam" id="PF04932"/>
    </source>
</evidence>
<evidence type="ECO:0000313" key="7">
    <source>
        <dbReference type="EMBL" id="MBN2964660.1"/>
    </source>
</evidence>
<evidence type="ECO:0000256" key="4">
    <source>
        <dbReference type="ARBA" id="ARBA00023136"/>
    </source>
</evidence>
<feature type="transmembrane region" description="Helical" evidence="5">
    <location>
        <begin position="155"/>
        <end position="178"/>
    </location>
</feature>
<keyword evidence="7" id="KW-0436">Ligase</keyword>
<feature type="transmembrane region" description="Helical" evidence="5">
    <location>
        <begin position="185"/>
        <end position="202"/>
    </location>
</feature>
<feature type="domain" description="O-antigen ligase-related" evidence="6">
    <location>
        <begin position="190"/>
        <end position="342"/>
    </location>
</feature>
<keyword evidence="3 5" id="KW-1133">Transmembrane helix</keyword>
<organism evidence="7 8">
    <name type="scientific">Sulfurospirillum tamanense</name>
    <dbReference type="NCBI Taxonomy" id="2813362"/>
    <lineage>
        <taxon>Bacteria</taxon>
        <taxon>Pseudomonadati</taxon>
        <taxon>Campylobacterota</taxon>
        <taxon>Epsilonproteobacteria</taxon>
        <taxon>Campylobacterales</taxon>
        <taxon>Sulfurospirillaceae</taxon>
        <taxon>Sulfurospirillum</taxon>
    </lineage>
</organism>
<protein>
    <submittedName>
        <fullName evidence="7">O-antigen ligase family protein</fullName>
    </submittedName>
</protein>
<evidence type="ECO:0000256" key="3">
    <source>
        <dbReference type="ARBA" id="ARBA00022989"/>
    </source>
</evidence>
<gene>
    <name evidence="7" type="ORF">JWV37_07700</name>
</gene>
<feature type="transmembrane region" description="Helical" evidence="5">
    <location>
        <begin position="387"/>
        <end position="404"/>
    </location>
</feature>
<accession>A0ABS2WSP3</accession>
<keyword evidence="2 5" id="KW-0812">Transmembrane</keyword>
<reference evidence="7 8" key="2">
    <citation type="submission" date="2021-02" db="EMBL/GenBank/DDBJ databases">
        <title>Sulfurospirillum tamanensis sp. nov.</title>
        <authorList>
            <person name="Frolova A."/>
            <person name="Merkel A."/>
            <person name="Slobodkin A."/>
        </authorList>
    </citation>
    <scope>NUCLEOTIDE SEQUENCE [LARGE SCALE GENOMIC DNA]</scope>
    <source>
        <strain evidence="7 8">T05b</strain>
    </source>
</reference>
<feature type="transmembrane region" description="Helical" evidence="5">
    <location>
        <begin position="329"/>
        <end position="349"/>
    </location>
</feature>
<keyword evidence="8" id="KW-1185">Reference proteome</keyword>
<keyword evidence="4 5" id="KW-0472">Membrane</keyword>
<evidence type="ECO:0000256" key="2">
    <source>
        <dbReference type="ARBA" id="ARBA00022692"/>
    </source>
</evidence>
<comment type="caution">
    <text evidence="7">The sequence shown here is derived from an EMBL/GenBank/DDBJ whole genome shotgun (WGS) entry which is preliminary data.</text>
</comment>
<feature type="transmembrane region" description="Helical" evidence="5">
    <location>
        <begin position="59"/>
        <end position="81"/>
    </location>
</feature>
<feature type="transmembrane region" description="Helical" evidence="5">
    <location>
        <begin position="31"/>
        <end position="47"/>
    </location>
</feature>
<name>A0ABS2WSP3_9BACT</name>
<feature type="transmembrane region" description="Helical" evidence="5">
    <location>
        <begin position="93"/>
        <end position="110"/>
    </location>
</feature>
<feature type="transmembrane region" description="Helical" evidence="5">
    <location>
        <begin position="231"/>
        <end position="249"/>
    </location>
</feature>
<reference evidence="8" key="1">
    <citation type="submission" date="2021-02" db="EMBL/GenBank/DDBJ databases">
        <title>Sulfurospirillum tamanensis sp. nov.</title>
        <authorList>
            <person name="Merkel A.Y."/>
        </authorList>
    </citation>
    <scope>NUCLEOTIDE SEQUENCE [LARGE SCALE GENOMIC DNA]</scope>
    <source>
        <strain evidence="8">T05b</strain>
    </source>
</reference>
<dbReference type="InterPro" id="IPR007016">
    <property type="entry name" value="O-antigen_ligase-rel_domated"/>
</dbReference>
<evidence type="ECO:0000313" key="8">
    <source>
        <dbReference type="Proteomes" id="UP000703590"/>
    </source>
</evidence>
<evidence type="ECO:0000256" key="1">
    <source>
        <dbReference type="ARBA" id="ARBA00004141"/>
    </source>
</evidence>
<feature type="transmembrane region" description="Helical" evidence="5">
    <location>
        <begin position="117"/>
        <end position="143"/>
    </location>
</feature>
<dbReference type="EMBL" id="JAFHKK010000015">
    <property type="protein sequence ID" value="MBN2964660.1"/>
    <property type="molecule type" value="Genomic_DNA"/>
</dbReference>
<dbReference type="PANTHER" id="PTHR37422">
    <property type="entry name" value="TEICHURONIC ACID BIOSYNTHESIS PROTEIN TUAE"/>
    <property type="match status" value="1"/>
</dbReference>
<proteinExistence type="predicted"/>